<dbReference type="InterPro" id="IPR001810">
    <property type="entry name" value="F-box_dom"/>
</dbReference>
<evidence type="ECO:0000313" key="2">
    <source>
        <dbReference type="EMBL" id="PVH34948.1"/>
    </source>
</evidence>
<name>A0A2T8IBD6_9POAL</name>
<dbReference type="CDD" id="cd22160">
    <property type="entry name" value="F-box_AtFBL13-like"/>
    <property type="match status" value="1"/>
</dbReference>
<dbReference type="Pfam" id="PF24758">
    <property type="entry name" value="LRR_At5g56370"/>
    <property type="match status" value="1"/>
</dbReference>
<dbReference type="SUPFAM" id="SSF81383">
    <property type="entry name" value="F-box domain"/>
    <property type="match status" value="1"/>
</dbReference>
<dbReference type="Pfam" id="PF08387">
    <property type="entry name" value="FBD"/>
    <property type="match status" value="1"/>
</dbReference>
<accession>A0A2T8IBD6</accession>
<dbReference type="InterPro" id="IPR055302">
    <property type="entry name" value="F-box_dom-containing"/>
</dbReference>
<dbReference type="InterPro" id="IPR006566">
    <property type="entry name" value="FBD"/>
</dbReference>
<organism evidence="2">
    <name type="scientific">Panicum hallii</name>
    <dbReference type="NCBI Taxonomy" id="206008"/>
    <lineage>
        <taxon>Eukaryota</taxon>
        <taxon>Viridiplantae</taxon>
        <taxon>Streptophyta</taxon>
        <taxon>Embryophyta</taxon>
        <taxon>Tracheophyta</taxon>
        <taxon>Spermatophyta</taxon>
        <taxon>Magnoliopsida</taxon>
        <taxon>Liliopsida</taxon>
        <taxon>Poales</taxon>
        <taxon>Poaceae</taxon>
        <taxon>PACMAD clade</taxon>
        <taxon>Panicoideae</taxon>
        <taxon>Panicodae</taxon>
        <taxon>Paniceae</taxon>
        <taxon>Panicinae</taxon>
        <taxon>Panicum</taxon>
        <taxon>Panicum sect. Panicum</taxon>
    </lineage>
</organism>
<dbReference type="PANTHER" id="PTHR32141">
    <property type="match status" value="1"/>
</dbReference>
<protein>
    <recommendedName>
        <fullName evidence="1">F-box domain-containing protein</fullName>
    </recommendedName>
</protein>
<evidence type="ECO:0000259" key="1">
    <source>
        <dbReference type="PROSITE" id="PS50181"/>
    </source>
</evidence>
<dbReference type="Gramene" id="PVH34948">
    <property type="protein sequence ID" value="PVH34948"/>
    <property type="gene ID" value="PAHAL_7G073500"/>
</dbReference>
<proteinExistence type="predicted"/>
<dbReference type="Pfam" id="PF00646">
    <property type="entry name" value="F-box"/>
    <property type="match status" value="1"/>
</dbReference>
<dbReference type="PANTHER" id="PTHR32141:SF119">
    <property type="entry name" value="F-BOX DOMAIN-CONTAINING PROTEIN"/>
    <property type="match status" value="1"/>
</dbReference>
<dbReference type="Gene3D" id="1.20.1280.50">
    <property type="match status" value="1"/>
</dbReference>
<dbReference type="InterPro" id="IPR055411">
    <property type="entry name" value="LRR_FXL15/At3g58940/PEG3-like"/>
</dbReference>
<reference evidence="2" key="1">
    <citation type="submission" date="2018-04" db="EMBL/GenBank/DDBJ databases">
        <title>WGS assembly of Panicum hallii.</title>
        <authorList>
            <person name="Lovell J."/>
            <person name="Jenkins J."/>
            <person name="Lowry D."/>
            <person name="Mamidi S."/>
            <person name="Sreedasyam A."/>
            <person name="Weng X."/>
            <person name="Barry K."/>
            <person name="Bonette J."/>
            <person name="Campitelli B."/>
            <person name="Daum C."/>
            <person name="Gordon S."/>
            <person name="Gould B."/>
            <person name="Lipzen A."/>
            <person name="Macqueen A."/>
            <person name="Palacio-Mejia J."/>
            <person name="Plott C."/>
            <person name="Shakirov E."/>
            <person name="Shu S."/>
            <person name="Yoshinaga Y."/>
            <person name="Zane M."/>
            <person name="Rokhsar D."/>
            <person name="Grimwood J."/>
            <person name="Schmutz J."/>
            <person name="Juenger T."/>
        </authorList>
    </citation>
    <scope>NUCLEOTIDE SEQUENCE [LARGE SCALE GENOMIC DNA]</scope>
    <source>
        <strain evidence="2">FIL2</strain>
    </source>
</reference>
<feature type="domain" description="F-box" evidence="1">
    <location>
        <begin position="65"/>
        <end position="101"/>
    </location>
</feature>
<dbReference type="Proteomes" id="UP000243499">
    <property type="component" value="Chromosome 7"/>
</dbReference>
<dbReference type="PROSITE" id="PS50181">
    <property type="entry name" value="FBOX"/>
    <property type="match status" value="1"/>
</dbReference>
<dbReference type="AlphaFoldDB" id="A0A2T8IBD6"/>
<sequence>MAYHAQAPPITLDRARSIACSYGKDPQELEPQFGFVLAHIHHALPAPPAAAAAHLSALPDAGDGVDRVSTLPDALLRDIVARLPVKDAARTAALSRRWRPLWCAAPLVLLDNHLLPDGGARDEIPNIYLEHADSRAVAAAISCERGQVARWLQHLAVKGVQELFLINRPWPLAVDLPVPAAFFSMAALTRLYLGFWRFPDTAGLPRGAAFPRLRDLGLYDVVIEDHDMDFVLARSPVLEILCFQSHMLPPLRLRLLSRSLRCVQMHASNVESITVVDAPRLERLFLRMVPTEAPCCRIKIGFAPALRLLGRACIAFALSVLYSCAIGHHAQIIYDNAGTVVNPRTMVPTVKILDVNVRFVVRSDAKMQPSFLRCFPNIETLHIHSQKTDESSGRLSTKFWQESGPIDCIQAHITVLVFHDFRGEWSELAFLKFFIESAQMLKRLLIVFGKGCFSSMATSKVKALFAGKRANRDSSLLVCESAVAEGSCLWDFQRGSDFSCTDPFAPIEQSVS</sequence>
<dbReference type="InterPro" id="IPR053781">
    <property type="entry name" value="F-box_AtFBL13-like"/>
</dbReference>
<dbReference type="EMBL" id="CM008052">
    <property type="protein sequence ID" value="PVH34948.1"/>
    <property type="molecule type" value="Genomic_DNA"/>
</dbReference>
<dbReference type="InterPro" id="IPR036047">
    <property type="entry name" value="F-box-like_dom_sf"/>
</dbReference>
<gene>
    <name evidence="2" type="ORF">PAHAL_7G073500</name>
</gene>